<sequence>MKLLLRRICLVLLIPVLLGSCTAYKKIPYLTDAELISTEEFAKSAENYEAKIMPKDVLSITVNTPTREAASDFNLPILPSGSNNVLQTQITNISTGGVSGSLQNYIVDNSGFINFPVIGKIEIGGLTKKEAEKKIYSLVYPKYLKEEPIVNIRFLNYKVAVLGEVARPGLYTSENEQMTLFDALASAGDLTIYGNRKNVLLVRENADGERSVRRIDLQDKDVLLNNDIYYLQQNDKIIVSPNKAKGNNSSFGTFESLALSGLSILISVIAIITR</sequence>
<evidence type="ECO:0000256" key="11">
    <source>
        <dbReference type="ARBA" id="ARBA00023136"/>
    </source>
</evidence>
<dbReference type="Gene3D" id="3.30.1950.10">
    <property type="entry name" value="wza like domain"/>
    <property type="match status" value="1"/>
</dbReference>
<gene>
    <name evidence="17" type="ORF">GGR21_003281</name>
</gene>
<reference evidence="17 18" key="1">
    <citation type="submission" date="2020-08" db="EMBL/GenBank/DDBJ databases">
        <title>Genomic Encyclopedia of Type Strains, Phase IV (KMG-IV): sequencing the most valuable type-strain genomes for metagenomic binning, comparative biology and taxonomic classification.</title>
        <authorList>
            <person name="Goeker M."/>
        </authorList>
    </citation>
    <scope>NUCLEOTIDE SEQUENCE [LARGE SCALE GENOMIC DNA]</scope>
    <source>
        <strain evidence="17 18">DSM 104969</strain>
    </source>
</reference>
<dbReference type="GO" id="GO:0006811">
    <property type="term" value="P:monoatomic ion transport"/>
    <property type="evidence" value="ECO:0007669"/>
    <property type="project" value="UniProtKB-KW"/>
</dbReference>
<evidence type="ECO:0000256" key="1">
    <source>
        <dbReference type="ARBA" id="ARBA00004571"/>
    </source>
</evidence>
<evidence type="ECO:0000256" key="8">
    <source>
        <dbReference type="ARBA" id="ARBA00023047"/>
    </source>
</evidence>
<keyword evidence="7" id="KW-0732">Signal</keyword>
<keyword evidence="12" id="KW-0564">Palmitate</keyword>
<evidence type="ECO:0000256" key="6">
    <source>
        <dbReference type="ARBA" id="ARBA00022692"/>
    </source>
</evidence>
<dbReference type="RefSeq" id="WP_183308207.1">
    <property type="nucleotide sequence ID" value="NZ_JACIEP010000013.1"/>
</dbReference>
<evidence type="ECO:0000256" key="10">
    <source>
        <dbReference type="ARBA" id="ARBA00023114"/>
    </source>
</evidence>
<evidence type="ECO:0000256" key="14">
    <source>
        <dbReference type="ARBA" id="ARBA00023288"/>
    </source>
</evidence>
<dbReference type="GO" id="GO:0015288">
    <property type="term" value="F:porin activity"/>
    <property type="evidence" value="ECO:0007669"/>
    <property type="project" value="UniProtKB-KW"/>
</dbReference>
<keyword evidence="4" id="KW-1134">Transmembrane beta strand</keyword>
<evidence type="ECO:0000259" key="16">
    <source>
        <dbReference type="Pfam" id="PF22461"/>
    </source>
</evidence>
<dbReference type="GO" id="GO:0046930">
    <property type="term" value="C:pore complex"/>
    <property type="evidence" value="ECO:0007669"/>
    <property type="project" value="UniProtKB-KW"/>
</dbReference>
<comment type="subcellular location">
    <subcellularLocation>
        <location evidence="1">Cell outer membrane</location>
        <topology evidence="1">Multi-pass membrane protein</topology>
    </subcellularLocation>
</comment>
<evidence type="ECO:0000256" key="4">
    <source>
        <dbReference type="ARBA" id="ARBA00022452"/>
    </source>
</evidence>
<evidence type="ECO:0000313" key="18">
    <source>
        <dbReference type="Proteomes" id="UP000555103"/>
    </source>
</evidence>
<protein>
    <submittedName>
        <fullName evidence="17">Polysaccharide export outer membrane protein</fullName>
    </submittedName>
</protein>
<comment type="caution">
    <text evidence="17">The sequence shown here is derived from an EMBL/GenBank/DDBJ whole genome shotgun (WGS) entry which is preliminary data.</text>
</comment>
<evidence type="ECO:0000256" key="2">
    <source>
        <dbReference type="ARBA" id="ARBA00009450"/>
    </source>
</evidence>
<keyword evidence="5" id="KW-0762">Sugar transport</keyword>
<dbReference type="PROSITE" id="PS51257">
    <property type="entry name" value="PROKAR_LIPOPROTEIN"/>
    <property type="match status" value="1"/>
</dbReference>
<keyword evidence="3" id="KW-0813">Transport</keyword>
<evidence type="ECO:0000256" key="13">
    <source>
        <dbReference type="ARBA" id="ARBA00023237"/>
    </source>
</evidence>
<proteinExistence type="inferred from homology"/>
<keyword evidence="9" id="KW-0406">Ion transport</keyword>
<dbReference type="Pfam" id="PF02563">
    <property type="entry name" value="Poly_export"/>
    <property type="match status" value="1"/>
</dbReference>
<dbReference type="GO" id="GO:0009279">
    <property type="term" value="C:cell outer membrane"/>
    <property type="evidence" value="ECO:0007669"/>
    <property type="project" value="UniProtKB-SubCell"/>
</dbReference>
<evidence type="ECO:0000256" key="12">
    <source>
        <dbReference type="ARBA" id="ARBA00023139"/>
    </source>
</evidence>
<dbReference type="PANTHER" id="PTHR33619">
    <property type="entry name" value="POLYSACCHARIDE EXPORT PROTEIN GFCE-RELATED"/>
    <property type="match status" value="1"/>
</dbReference>
<evidence type="ECO:0000256" key="7">
    <source>
        <dbReference type="ARBA" id="ARBA00022729"/>
    </source>
</evidence>
<dbReference type="Proteomes" id="UP000555103">
    <property type="component" value="Unassembled WGS sequence"/>
</dbReference>
<dbReference type="InterPro" id="IPR003715">
    <property type="entry name" value="Poly_export_N"/>
</dbReference>
<keyword evidence="10" id="KW-0626">Porin</keyword>
<accession>A0A840CUK2</accession>
<evidence type="ECO:0000256" key="5">
    <source>
        <dbReference type="ARBA" id="ARBA00022597"/>
    </source>
</evidence>
<evidence type="ECO:0000313" key="17">
    <source>
        <dbReference type="EMBL" id="MBB4037364.1"/>
    </source>
</evidence>
<dbReference type="GO" id="GO:0015159">
    <property type="term" value="F:polysaccharide transmembrane transporter activity"/>
    <property type="evidence" value="ECO:0007669"/>
    <property type="project" value="InterPro"/>
</dbReference>
<keyword evidence="11" id="KW-0472">Membrane</keyword>
<organism evidence="17 18">
    <name type="scientific">Dysgonomonas hofstadii</name>
    <dbReference type="NCBI Taxonomy" id="637886"/>
    <lineage>
        <taxon>Bacteria</taxon>
        <taxon>Pseudomonadati</taxon>
        <taxon>Bacteroidota</taxon>
        <taxon>Bacteroidia</taxon>
        <taxon>Bacteroidales</taxon>
        <taxon>Dysgonomonadaceae</taxon>
        <taxon>Dysgonomonas</taxon>
    </lineage>
</organism>
<dbReference type="PANTHER" id="PTHR33619:SF3">
    <property type="entry name" value="POLYSACCHARIDE EXPORT PROTEIN GFCE-RELATED"/>
    <property type="match status" value="1"/>
</dbReference>
<keyword evidence="6" id="KW-0812">Transmembrane</keyword>
<evidence type="ECO:0000259" key="15">
    <source>
        <dbReference type="Pfam" id="PF02563"/>
    </source>
</evidence>
<dbReference type="InterPro" id="IPR054765">
    <property type="entry name" value="SLBB_dom"/>
</dbReference>
<evidence type="ECO:0000256" key="3">
    <source>
        <dbReference type="ARBA" id="ARBA00022448"/>
    </source>
</evidence>
<keyword evidence="18" id="KW-1185">Reference proteome</keyword>
<name>A0A840CUK2_9BACT</name>
<feature type="domain" description="Polysaccharide export protein N-terminal" evidence="15">
    <location>
        <begin position="45"/>
        <end position="153"/>
    </location>
</feature>
<dbReference type="Gene3D" id="3.10.560.10">
    <property type="entry name" value="Outer membrane lipoprotein wza domain like"/>
    <property type="match status" value="1"/>
</dbReference>
<keyword evidence="14" id="KW-0449">Lipoprotein</keyword>
<comment type="similarity">
    <text evidence="2">Belongs to the BexD/CtrA/VexA family.</text>
</comment>
<evidence type="ECO:0000256" key="9">
    <source>
        <dbReference type="ARBA" id="ARBA00023065"/>
    </source>
</evidence>
<dbReference type="EMBL" id="JACIEP010000013">
    <property type="protein sequence ID" value="MBB4037364.1"/>
    <property type="molecule type" value="Genomic_DNA"/>
</dbReference>
<keyword evidence="13" id="KW-0998">Cell outer membrane</keyword>
<keyword evidence="8" id="KW-0625">Polysaccharide transport</keyword>
<dbReference type="Pfam" id="PF22461">
    <property type="entry name" value="SLBB_2"/>
    <property type="match status" value="1"/>
</dbReference>
<dbReference type="AlphaFoldDB" id="A0A840CUK2"/>
<dbReference type="InterPro" id="IPR049712">
    <property type="entry name" value="Poly_export"/>
</dbReference>
<feature type="domain" description="SLBB" evidence="16">
    <location>
        <begin position="158"/>
        <end position="239"/>
    </location>
</feature>